<evidence type="ECO:0000313" key="2">
    <source>
        <dbReference type="Proteomes" id="UP000823775"/>
    </source>
</evidence>
<comment type="caution">
    <text evidence="1">The sequence shown here is derived from an EMBL/GenBank/DDBJ whole genome shotgun (WGS) entry which is preliminary data.</text>
</comment>
<reference evidence="1 2" key="1">
    <citation type="journal article" date="2021" name="BMC Genomics">
        <title>Datura genome reveals duplications of psychoactive alkaloid biosynthetic genes and high mutation rate following tissue culture.</title>
        <authorList>
            <person name="Rajewski A."/>
            <person name="Carter-House D."/>
            <person name="Stajich J."/>
            <person name="Litt A."/>
        </authorList>
    </citation>
    <scope>NUCLEOTIDE SEQUENCE [LARGE SCALE GENOMIC DNA]</scope>
    <source>
        <strain evidence="1">AR-01</strain>
    </source>
</reference>
<gene>
    <name evidence="1" type="ORF">HAX54_002039</name>
</gene>
<proteinExistence type="predicted"/>
<organism evidence="1 2">
    <name type="scientific">Datura stramonium</name>
    <name type="common">Jimsonweed</name>
    <name type="synonym">Common thornapple</name>
    <dbReference type="NCBI Taxonomy" id="4076"/>
    <lineage>
        <taxon>Eukaryota</taxon>
        <taxon>Viridiplantae</taxon>
        <taxon>Streptophyta</taxon>
        <taxon>Embryophyta</taxon>
        <taxon>Tracheophyta</taxon>
        <taxon>Spermatophyta</taxon>
        <taxon>Magnoliopsida</taxon>
        <taxon>eudicotyledons</taxon>
        <taxon>Gunneridae</taxon>
        <taxon>Pentapetalae</taxon>
        <taxon>asterids</taxon>
        <taxon>lamiids</taxon>
        <taxon>Solanales</taxon>
        <taxon>Solanaceae</taxon>
        <taxon>Solanoideae</taxon>
        <taxon>Datureae</taxon>
        <taxon>Datura</taxon>
    </lineage>
</organism>
<name>A0ABS8WUQ8_DATST</name>
<sequence>MASSRRQDKGKTLMGVDTSQAVEKEETLRISRLYFGLASMEAFYISFKDRRDLLKQEGPMESMPCLPSMFVRGRKVRITPEKINAFYWENQACLSTEDGLLKVSQMDHAHKGKLEKLAKAITSLIQQTLKKAMKLEFNKMGRLCAQVDVLENEVVALKEEVDRVSRPEHKP</sequence>
<dbReference type="Proteomes" id="UP000823775">
    <property type="component" value="Unassembled WGS sequence"/>
</dbReference>
<evidence type="ECO:0000313" key="1">
    <source>
        <dbReference type="EMBL" id="MCE3215349.1"/>
    </source>
</evidence>
<dbReference type="EMBL" id="JACEIK010010899">
    <property type="protein sequence ID" value="MCE3215349.1"/>
    <property type="molecule type" value="Genomic_DNA"/>
</dbReference>
<protein>
    <submittedName>
        <fullName evidence="1">Uncharacterized protein</fullName>
    </submittedName>
</protein>
<accession>A0ABS8WUQ8</accession>
<keyword evidence="2" id="KW-1185">Reference proteome</keyword>